<dbReference type="GO" id="GO:0016651">
    <property type="term" value="F:oxidoreductase activity, acting on NAD(P)H"/>
    <property type="evidence" value="ECO:0007669"/>
    <property type="project" value="InterPro"/>
</dbReference>
<sequence length="324" mass="35147">MSMNSFIMGYDFVGTVISTTSPSESPTKLKLPPGTPVFGMTRPGHARPQHSGAHQAYLVAEDDFLLWKRPEDISELEAVRITSAVLTAADALFNVLGFGFPPAGDGVPGRDPKGEAVLIWGGAGSVGWAAVQLAREAGFGTILTTASEGNLGKLRGAGATHVFDYRKGEAVVEEIKGVLEREGVKLGVVFDAVGVGLGIFEPEGREKGRYEESSAALAKRCVDEGLLGRGEVKLCCVLPVLQDPDWVFTLYSRKHDGEQIREHPGWWQRQEKVVDWVVENYKAVWKELAVPRVVRDADEAVAAIRDVFEGKVGAEKVVIQHPMK</sequence>
<comment type="similarity">
    <text evidence="1">Belongs to the zinc-containing alcohol dehydrogenase family.</text>
</comment>
<dbReference type="PANTHER" id="PTHR45348">
    <property type="entry name" value="HYPOTHETICAL OXIDOREDUCTASE (EUROFUNG)"/>
    <property type="match status" value="1"/>
</dbReference>
<dbReference type="Gene3D" id="3.40.50.720">
    <property type="entry name" value="NAD(P)-binding Rossmann-like Domain"/>
    <property type="match status" value="1"/>
</dbReference>
<evidence type="ECO:0000313" key="4">
    <source>
        <dbReference type="EMBL" id="KAK0654783.1"/>
    </source>
</evidence>
<keyword evidence="5" id="KW-1185">Reference proteome</keyword>
<dbReference type="Proteomes" id="UP001174936">
    <property type="component" value="Unassembled WGS sequence"/>
</dbReference>
<dbReference type="Pfam" id="PF00107">
    <property type="entry name" value="ADH_zinc_N"/>
    <property type="match status" value="1"/>
</dbReference>
<dbReference type="SUPFAM" id="SSF50129">
    <property type="entry name" value="GroES-like"/>
    <property type="match status" value="1"/>
</dbReference>
<name>A0AA39YLH4_9PEZI</name>
<evidence type="ECO:0000313" key="5">
    <source>
        <dbReference type="Proteomes" id="UP001174936"/>
    </source>
</evidence>
<dbReference type="SUPFAM" id="SSF51735">
    <property type="entry name" value="NAD(P)-binding Rossmann-fold domains"/>
    <property type="match status" value="1"/>
</dbReference>
<comment type="caution">
    <text evidence="4">The sequence shown here is derived from an EMBL/GenBank/DDBJ whole genome shotgun (WGS) entry which is preliminary data.</text>
</comment>
<reference evidence="4" key="1">
    <citation type="submission" date="2023-06" db="EMBL/GenBank/DDBJ databases">
        <title>Genome-scale phylogeny and comparative genomics of the fungal order Sordariales.</title>
        <authorList>
            <consortium name="Lawrence Berkeley National Laboratory"/>
            <person name="Hensen N."/>
            <person name="Bonometti L."/>
            <person name="Westerberg I."/>
            <person name="Brannstrom I.O."/>
            <person name="Guillou S."/>
            <person name="Cros-Aarteil S."/>
            <person name="Calhoun S."/>
            <person name="Haridas S."/>
            <person name="Kuo A."/>
            <person name="Mondo S."/>
            <person name="Pangilinan J."/>
            <person name="Riley R."/>
            <person name="Labutti K."/>
            <person name="Andreopoulos B."/>
            <person name="Lipzen A."/>
            <person name="Chen C."/>
            <person name="Yanf M."/>
            <person name="Daum C."/>
            <person name="Ng V."/>
            <person name="Clum A."/>
            <person name="Steindorff A."/>
            <person name="Ohm R."/>
            <person name="Martin F."/>
            <person name="Silar P."/>
            <person name="Natvig D."/>
            <person name="Lalanne C."/>
            <person name="Gautier V."/>
            <person name="Ament-Velasquez S.L."/>
            <person name="Kruys A."/>
            <person name="Hutchinson M.I."/>
            <person name="Powell A.J."/>
            <person name="Barry K."/>
            <person name="Miller A.N."/>
            <person name="Grigoriev I.V."/>
            <person name="Debuchy R."/>
            <person name="Gladieux P."/>
            <person name="Thoren M.H."/>
            <person name="Johannesson H."/>
        </authorList>
    </citation>
    <scope>NUCLEOTIDE SEQUENCE</scope>
    <source>
        <strain evidence="4">SMH2532-1</strain>
    </source>
</reference>
<dbReference type="PANTHER" id="PTHR45348:SF7">
    <property type="entry name" value="ZINC BINDING OXIDOREDUCTASE, PUTATIVE-RELATED"/>
    <property type="match status" value="1"/>
</dbReference>
<keyword evidence="2" id="KW-0560">Oxidoreductase</keyword>
<dbReference type="Gene3D" id="3.90.180.10">
    <property type="entry name" value="Medium-chain alcohol dehydrogenases, catalytic domain"/>
    <property type="match status" value="1"/>
</dbReference>
<gene>
    <name evidence="4" type="ORF">B0T16DRAFT_395671</name>
</gene>
<dbReference type="InterPro" id="IPR011032">
    <property type="entry name" value="GroES-like_sf"/>
</dbReference>
<organism evidence="4 5">
    <name type="scientific">Cercophora newfieldiana</name>
    <dbReference type="NCBI Taxonomy" id="92897"/>
    <lineage>
        <taxon>Eukaryota</taxon>
        <taxon>Fungi</taxon>
        <taxon>Dikarya</taxon>
        <taxon>Ascomycota</taxon>
        <taxon>Pezizomycotina</taxon>
        <taxon>Sordariomycetes</taxon>
        <taxon>Sordariomycetidae</taxon>
        <taxon>Sordariales</taxon>
        <taxon>Lasiosphaeriaceae</taxon>
        <taxon>Cercophora</taxon>
    </lineage>
</organism>
<evidence type="ECO:0000256" key="2">
    <source>
        <dbReference type="ARBA" id="ARBA00023002"/>
    </source>
</evidence>
<protein>
    <recommendedName>
        <fullName evidence="3">Alcohol dehydrogenase-like C-terminal domain-containing protein</fullName>
    </recommendedName>
</protein>
<accession>A0AA39YLH4</accession>
<proteinExistence type="inferred from homology"/>
<dbReference type="InterPro" id="IPR047122">
    <property type="entry name" value="Trans-enoyl_RdTase-like"/>
</dbReference>
<feature type="domain" description="Alcohol dehydrogenase-like C-terminal" evidence="3">
    <location>
        <begin position="126"/>
        <end position="196"/>
    </location>
</feature>
<evidence type="ECO:0000259" key="3">
    <source>
        <dbReference type="Pfam" id="PF00107"/>
    </source>
</evidence>
<dbReference type="InterPro" id="IPR013149">
    <property type="entry name" value="ADH-like_C"/>
</dbReference>
<dbReference type="AlphaFoldDB" id="A0AA39YLH4"/>
<dbReference type="EMBL" id="JAULSV010000001">
    <property type="protein sequence ID" value="KAK0654783.1"/>
    <property type="molecule type" value="Genomic_DNA"/>
</dbReference>
<dbReference type="InterPro" id="IPR036291">
    <property type="entry name" value="NAD(P)-bd_dom_sf"/>
</dbReference>
<evidence type="ECO:0000256" key="1">
    <source>
        <dbReference type="ARBA" id="ARBA00008072"/>
    </source>
</evidence>